<evidence type="ECO:0000313" key="3">
    <source>
        <dbReference type="WBParaSite" id="HCON_00168340-00001"/>
    </source>
</evidence>
<keyword evidence="2" id="KW-1185">Reference proteome</keyword>
<protein>
    <submittedName>
        <fullName evidence="3">Mortality factor 4-like protein 2</fullName>
    </submittedName>
</protein>
<feature type="region of interest" description="Disordered" evidence="1">
    <location>
        <begin position="390"/>
        <end position="435"/>
    </location>
</feature>
<dbReference type="Proteomes" id="UP000025227">
    <property type="component" value="Unplaced"/>
</dbReference>
<feature type="region of interest" description="Disordered" evidence="1">
    <location>
        <begin position="337"/>
        <end position="357"/>
    </location>
</feature>
<feature type="region of interest" description="Disordered" evidence="1">
    <location>
        <begin position="148"/>
        <end position="200"/>
    </location>
</feature>
<feature type="compositionally biased region" description="Basic and acidic residues" evidence="1">
    <location>
        <begin position="172"/>
        <end position="196"/>
    </location>
</feature>
<reference evidence="3" key="1">
    <citation type="submission" date="2020-12" db="UniProtKB">
        <authorList>
            <consortium name="WormBaseParasite"/>
        </authorList>
    </citation>
    <scope>IDENTIFICATION</scope>
    <source>
        <strain evidence="3">MHco3</strain>
    </source>
</reference>
<organism evidence="2 3">
    <name type="scientific">Haemonchus contortus</name>
    <name type="common">Barber pole worm</name>
    <dbReference type="NCBI Taxonomy" id="6289"/>
    <lineage>
        <taxon>Eukaryota</taxon>
        <taxon>Metazoa</taxon>
        <taxon>Ecdysozoa</taxon>
        <taxon>Nematoda</taxon>
        <taxon>Chromadorea</taxon>
        <taxon>Rhabditida</taxon>
        <taxon>Rhabditina</taxon>
        <taxon>Rhabditomorpha</taxon>
        <taxon>Strongyloidea</taxon>
        <taxon>Trichostrongylidae</taxon>
        <taxon>Haemonchus</taxon>
    </lineage>
</organism>
<dbReference type="AlphaFoldDB" id="A0A7I4Z3P3"/>
<evidence type="ECO:0000256" key="1">
    <source>
        <dbReference type="SAM" id="MobiDB-lite"/>
    </source>
</evidence>
<dbReference type="WBParaSite" id="HCON_00168340-00001">
    <property type="protein sequence ID" value="HCON_00168340-00001"/>
    <property type="gene ID" value="HCON_00168340"/>
</dbReference>
<evidence type="ECO:0000313" key="2">
    <source>
        <dbReference type="Proteomes" id="UP000025227"/>
    </source>
</evidence>
<sequence>MLENRKDALPATFAEIIAGTARRQCSGQGQENRSTASYFVPKVTPVVKKLPPWYDECWPELKKSDQVKEPLARHGKSICKGPGENAKSEMKNTVKCSRNFDDKADGDVKGHMKSSAGRVQSSGNVVQEEDDVQDGENWTLCVRKYTQKKGRRGNGDHVKGGAKGTRSRVRDRRREATSNGGTEKERSFTKPQKAFETHQPFKKSITSPLVEPAEKRLRTFPFKQTQNKAVEVTGSEQMGEKASMISTNKLTKGPLEIAGEHSSTQPHDKMPGTDVSVDYKSKQFYSHAKADGQNVNRDSTLSRKPTFVEMVSKSLDPERKVVTVFLHEEHSSALGNDAEANLQKKRGRRRGRKWNRRRNRAPGELTWEERIRSGASERRRVEQNLSWKCDANGHWHNGDGDAGKKGKGGGNRTCSADFKRCESANSMPPFPSMRK</sequence>
<feature type="region of interest" description="Disordered" evidence="1">
    <location>
        <begin position="105"/>
        <end position="131"/>
    </location>
</feature>
<feature type="compositionally biased region" description="Basic residues" evidence="1">
    <location>
        <begin position="343"/>
        <end position="357"/>
    </location>
</feature>
<proteinExistence type="predicted"/>
<dbReference type="OMA" id="DECWPEL"/>
<feature type="compositionally biased region" description="Basic and acidic residues" evidence="1">
    <location>
        <begin position="391"/>
        <end position="404"/>
    </location>
</feature>
<name>A0A7I4Z3P3_HAECO</name>
<accession>A0A7I4Z3P3</accession>
<dbReference type="OrthoDB" id="10393269at2759"/>